<organism evidence="1 2">
    <name type="scientific">Kitasatospora herbaricolor</name>
    <dbReference type="NCBI Taxonomy" id="68217"/>
    <lineage>
        <taxon>Bacteria</taxon>
        <taxon>Bacillati</taxon>
        <taxon>Actinomycetota</taxon>
        <taxon>Actinomycetes</taxon>
        <taxon>Kitasatosporales</taxon>
        <taxon>Streptomycetaceae</taxon>
        <taxon>Kitasatospora</taxon>
    </lineage>
</organism>
<evidence type="ECO:0000313" key="2">
    <source>
        <dbReference type="Proteomes" id="UP001432014"/>
    </source>
</evidence>
<proteinExistence type="predicted"/>
<accession>A0ABZ1W504</accession>
<keyword evidence="2" id="KW-1185">Reference proteome</keyword>
<gene>
    <name evidence="1" type="ORF">OG469_10460</name>
</gene>
<sequence>MPDTRSIRPGAVDPLGGTYRRLAARCPSLQAELTTTHGPADAPGRHWVPMAEPALHRDRLIADEATRILAGHDCSPREHVAASRLLHHYLWSVCLLVSGPWYLERRVPRIRPEDVWIDSVGGGLALRPGGFACLPDDPAAGLPGARVLAGEDELRAELRAVVADHVGPVLAAFQGPMKRGPRALRGMVTDDLVSGIWYLGRMLGEEEAAVAAATALLPGDTPPFPGAAAFRTLPGTDGRPHLTRTRLGCCLYYAVRPAESCLTCPRTGDAERVRRLELPVP</sequence>
<name>A0ABZ1W504_9ACTN</name>
<dbReference type="RefSeq" id="WP_329499467.1">
    <property type="nucleotide sequence ID" value="NZ_CP108460.1"/>
</dbReference>
<reference evidence="1 2" key="1">
    <citation type="submission" date="2022-10" db="EMBL/GenBank/DDBJ databases">
        <title>The complete genomes of actinobacterial strains from the NBC collection.</title>
        <authorList>
            <person name="Joergensen T.S."/>
            <person name="Alvarez Arevalo M."/>
            <person name="Sterndorff E.B."/>
            <person name="Faurdal D."/>
            <person name="Vuksanovic O."/>
            <person name="Mourched A.-S."/>
            <person name="Charusanti P."/>
            <person name="Shaw S."/>
            <person name="Blin K."/>
            <person name="Weber T."/>
        </authorList>
    </citation>
    <scope>NUCLEOTIDE SEQUENCE [LARGE SCALE GENOMIC DNA]</scope>
    <source>
        <strain evidence="1 2">NBC_01247</strain>
    </source>
</reference>
<dbReference type="EMBL" id="CP108482">
    <property type="protein sequence ID" value="WUS55910.1"/>
    <property type="molecule type" value="Genomic_DNA"/>
</dbReference>
<protein>
    <submittedName>
        <fullName evidence="1">(2Fe-2S)-binding protein</fullName>
    </submittedName>
</protein>
<evidence type="ECO:0000313" key="1">
    <source>
        <dbReference type="EMBL" id="WUS55910.1"/>
    </source>
</evidence>
<dbReference type="Proteomes" id="UP001432014">
    <property type="component" value="Chromosome"/>
</dbReference>